<evidence type="ECO:0000256" key="1">
    <source>
        <dbReference type="SAM" id="Phobius"/>
    </source>
</evidence>
<dbReference type="AlphaFoldDB" id="A0AAE4C6M5"/>
<dbReference type="RefSeq" id="WP_310362371.1">
    <property type="nucleotide sequence ID" value="NZ_JAVDYB010000001.1"/>
</dbReference>
<dbReference type="Proteomes" id="UP001183643">
    <property type="component" value="Unassembled WGS sequence"/>
</dbReference>
<evidence type="ECO:0000313" key="3">
    <source>
        <dbReference type="Proteomes" id="UP001183643"/>
    </source>
</evidence>
<reference evidence="2" key="1">
    <citation type="submission" date="2023-07" db="EMBL/GenBank/DDBJ databases">
        <title>Sequencing the genomes of 1000 actinobacteria strains.</title>
        <authorList>
            <person name="Klenk H.-P."/>
        </authorList>
    </citation>
    <scope>NUCLEOTIDE SEQUENCE</scope>
    <source>
        <strain evidence="2">DSM 44707</strain>
    </source>
</reference>
<keyword evidence="1" id="KW-1133">Transmembrane helix</keyword>
<keyword evidence="3" id="KW-1185">Reference proteome</keyword>
<gene>
    <name evidence="2" type="ORF">J2S41_000449</name>
</gene>
<comment type="caution">
    <text evidence="2">The sequence shown here is derived from an EMBL/GenBank/DDBJ whole genome shotgun (WGS) entry which is preliminary data.</text>
</comment>
<evidence type="ECO:0000313" key="2">
    <source>
        <dbReference type="EMBL" id="MDR7273671.1"/>
    </source>
</evidence>
<proteinExistence type="predicted"/>
<keyword evidence="1" id="KW-0472">Membrane</keyword>
<dbReference type="EMBL" id="JAVDYB010000001">
    <property type="protein sequence ID" value="MDR7273671.1"/>
    <property type="molecule type" value="Genomic_DNA"/>
</dbReference>
<accession>A0AAE4C6M5</accession>
<protein>
    <recommendedName>
        <fullName evidence="4">YcxB-like protein domain-containing protein</fullName>
    </recommendedName>
</protein>
<keyword evidence="1" id="KW-0812">Transmembrane</keyword>
<feature type="transmembrane region" description="Helical" evidence="1">
    <location>
        <begin position="21"/>
        <end position="45"/>
    </location>
</feature>
<organism evidence="2 3">
    <name type="scientific">Catenuloplanes atrovinosus</name>
    <dbReference type="NCBI Taxonomy" id="137266"/>
    <lineage>
        <taxon>Bacteria</taxon>
        <taxon>Bacillati</taxon>
        <taxon>Actinomycetota</taxon>
        <taxon>Actinomycetes</taxon>
        <taxon>Micromonosporales</taxon>
        <taxon>Micromonosporaceae</taxon>
        <taxon>Catenuloplanes</taxon>
    </lineage>
</organism>
<feature type="transmembrane region" description="Helical" evidence="1">
    <location>
        <begin position="57"/>
        <end position="73"/>
    </location>
</feature>
<sequence length="172" mass="19164">MRIEFTYARPREYFRDQQAQAARAAAMPSLLGAVALIAVGPSWAAFALLSPDVTDELALAGLALMLIAVGLAIRAHDQWQEGMTVPASWCLPREWLITEEALESTTPIGSTTWNWAGIRYAVRIPNAYFFRAEVGGRSFDVPREPLTEEQEQALEDFMVERGLVIDEPVRAR</sequence>
<name>A0AAE4C6M5_9ACTN</name>
<evidence type="ECO:0008006" key="4">
    <source>
        <dbReference type="Google" id="ProtNLM"/>
    </source>
</evidence>